<feature type="region of interest" description="Disordered" evidence="1">
    <location>
        <begin position="295"/>
        <end position="316"/>
    </location>
</feature>
<proteinExistence type="predicted"/>
<comment type="caution">
    <text evidence="3">The sequence shown here is derived from an EMBL/GenBank/DDBJ whole genome shotgun (WGS) entry which is preliminary data.</text>
</comment>
<name>A0ABR1C2S3_NECAM</name>
<dbReference type="PANTHER" id="PTHR23004:SF22">
    <property type="entry name" value="DOUBLECORTIN DOMAIN-CONTAINING PROTEIN"/>
    <property type="match status" value="1"/>
</dbReference>
<evidence type="ECO:0000313" key="3">
    <source>
        <dbReference type="EMBL" id="KAK6732445.1"/>
    </source>
</evidence>
<accession>A0ABR1C2S3</accession>
<dbReference type="Pfam" id="PF03607">
    <property type="entry name" value="DCX"/>
    <property type="match status" value="1"/>
</dbReference>
<sequence>MNSDERREYELDFTGPPPKVDFDFQAIRIRVYKNGDERDPGKLITVTRREYKHWIVFLDSLTRKLGTTTAIHKLFTTRGIRIEHFTELENNGEYVAVERGPFIDCNYGAGRVWTQTERGHPETSRVGPGGRSHVTVREHPRSEKEILSKDKREDYDDDDVDFPTNPHSRTPGEKYSVTKWTSLVRVTESKPAYLHSGDSMDIYLKKEGYGSTTGLPYPLDGLSRSPNASALHLSNLSKEKLGGSMEHLNKTGDLWSNNNHSSSMANIRGGDTKEINVTKEHSTSVTRLPRLVGIDDDTQRNKSNKSTAKIKESARLPPIKRNELVPVLKDTKEESTRREETTRGATRDMGRPTHVEKKEIEETKDIREYAVIADKRLQPWEGNSEKVYEKKERMREVVTEGSKPPWTETARRPAKRTEVVRTYEKIHEYTRVIDEYDPDFVD</sequence>
<feature type="region of interest" description="Disordered" evidence="1">
    <location>
        <begin position="116"/>
        <end position="173"/>
    </location>
</feature>
<evidence type="ECO:0000313" key="4">
    <source>
        <dbReference type="Proteomes" id="UP001303046"/>
    </source>
</evidence>
<evidence type="ECO:0000256" key="1">
    <source>
        <dbReference type="SAM" id="MobiDB-lite"/>
    </source>
</evidence>
<feature type="domain" description="Doublecortin" evidence="2">
    <location>
        <begin position="27"/>
        <end position="108"/>
    </location>
</feature>
<dbReference type="Gene3D" id="3.10.20.230">
    <property type="entry name" value="Doublecortin domain"/>
    <property type="match status" value="1"/>
</dbReference>
<feature type="region of interest" description="Disordered" evidence="1">
    <location>
        <begin position="331"/>
        <end position="351"/>
    </location>
</feature>
<dbReference type="EMBL" id="JAVFWL010000002">
    <property type="protein sequence ID" value="KAK6732445.1"/>
    <property type="molecule type" value="Genomic_DNA"/>
</dbReference>
<dbReference type="PANTHER" id="PTHR23004">
    <property type="entry name" value="DOUBLECORTIN DOMAIN CONTAINING 2"/>
    <property type="match status" value="1"/>
</dbReference>
<dbReference type="SUPFAM" id="SSF89837">
    <property type="entry name" value="Doublecortin (DC)"/>
    <property type="match status" value="1"/>
</dbReference>
<reference evidence="3 4" key="1">
    <citation type="submission" date="2023-08" db="EMBL/GenBank/DDBJ databases">
        <title>A Necator americanus chromosomal reference genome.</title>
        <authorList>
            <person name="Ilik V."/>
            <person name="Petrzelkova K.J."/>
            <person name="Pardy F."/>
            <person name="Fuh T."/>
            <person name="Niatou-Singa F.S."/>
            <person name="Gouil Q."/>
            <person name="Baker L."/>
            <person name="Ritchie M.E."/>
            <person name="Jex A.R."/>
            <person name="Gazzola D."/>
            <person name="Li H."/>
            <person name="Toshio Fujiwara R."/>
            <person name="Zhan B."/>
            <person name="Aroian R.V."/>
            <person name="Pafco B."/>
            <person name="Schwarz E.M."/>
        </authorList>
    </citation>
    <scope>NUCLEOTIDE SEQUENCE [LARGE SCALE GENOMIC DNA]</scope>
    <source>
        <strain evidence="3 4">Aroian</strain>
        <tissue evidence="3">Whole animal</tissue>
    </source>
</reference>
<feature type="compositionally biased region" description="Basic and acidic residues" evidence="1">
    <location>
        <begin position="135"/>
        <end position="154"/>
    </location>
</feature>
<organism evidence="3 4">
    <name type="scientific">Necator americanus</name>
    <name type="common">Human hookworm</name>
    <dbReference type="NCBI Taxonomy" id="51031"/>
    <lineage>
        <taxon>Eukaryota</taxon>
        <taxon>Metazoa</taxon>
        <taxon>Ecdysozoa</taxon>
        <taxon>Nematoda</taxon>
        <taxon>Chromadorea</taxon>
        <taxon>Rhabditida</taxon>
        <taxon>Rhabditina</taxon>
        <taxon>Rhabditomorpha</taxon>
        <taxon>Strongyloidea</taxon>
        <taxon>Ancylostomatidae</taxon>
        <taxon>Bunostominae</taxon>
        <taxon>Necator</taxon>
    </lineage>
</organism>
<dbReference type="PROSITE" id="PS50309">
    <property type="entry name" value="DC"/>
    <property type="match status" value="1"/>
</dbReference>
<feature type="region of interest" description="Disordered" evidence="1">
    <location>
        <begin position="389"/>
        <end position="415"/>
    </location>
</feature>
<dbReference type="InterPro" id="IPR003533">
    <property type="entry name" value="Doublecortin_dom"/>
</dbReference>
<dbReference type="SMART" id="SM00537">
    <property type="entry name" value="DCX"/>
    <property type="match status" value="1"/>
</dbReference>
<feature type="compositionally biased region" description="Basic and acidic residues" evidence="1">
    <location>
        <begin position="389"/>
        <end position="398"/>
    </location>
</feature>
<dbReference type="InterPro" id="IPR036572">
    <property type="entry name" value="Doublecortin_dom_sf"/>
</dbReference>
<keyword evidence="4" id="KW-1185">Reference proteome</keyword>
<evidence type="ECO:0000259" key="2">
    <source>
        <dbReference type="PROSITE" id="PS50309"/>
    </source>
</evidence>
<protein>
    <recommendedName>
        <fullName evidence="2">Doublecortin domain-containing protein</fullName>
    </recommendedName>
</protein>
<gene>
    <name evidence="3" type="primary">Necator_chrII.g4474</name>
    <name evidence="3" type="ORF">RB195_016682</name>
</gene>
<dbReference type="Proteomes" id="UP001303046">
    <property type="component" value="Unassembled WGS sequence"/>
</dbReference>